<evidence type="ECO:0000256" key="1">
    <source>
        <dbReference type="SAM" id="Phobius"/>
    </source>
</evidence>
<gene>
    <name evidence="3" type="ORF">BOX15_Mlig014694g2</name>
</gene>
<evidence type="ECO:0000313" key="3">
    <source>
        <dbReference type="EMBL" id="PAA92744.1"/>
    </source>
</evidence>
<organism evidence="3 4">
    <name type="scientific">Macrostomum lignano</name>
    <dbReference type="NCBI Taxonomy" id="282301"/>
    <lineage>
        <taxon>Eukaryota</taxon>
        <taxon>Metazoa</taxon>
        <taxon>Spiralia</taxon>
        <taxon>Lophotrochozoa</taxon>
        <taxon>Platyhelminthes</taxon>
        <taxon>Rhabditophora</taxon>
        <taxon>Macrostomorpha</taxon>
        <taxon>Macrostomida</taxon>
        <taxon>Macrostomidae</taxon>
        <taxon>Macrostomum</taxon>
    </lineage>
</organism>
<feature type="signal peptide" evidence="2">
    <location>
        <begin position="1"/>
        <end position="17"/>
    </location>
</feature>
<name>A0A267H4X6_9PLAT</name>
<dbReference type="AlphaFoldDB" id="A0A267H4X6"/>
<keyword evidence="2" id="KW-0732">Signal</keyword>
<keyword evidence="1" id="KW-1133">Transmembrane helix</keyword>
<dbReference type="Proteomes" id="UP000215902">
    <property type="component" value="Unassembled WGS sequence"/>
</dbReference>
<sequence>LQLALLITLSLVLPMLAVPLPACPPGQYRDSEGANNCKDCPSLSHCRGDFGRAWAARCDRPLIKSACSDFWEQSKAAVESAATTAAASSVVESTANPSAGAVQNDCSEAIRPYRIAACVLGCSTGLAVFYIVLTSPAFLRRRRYASCQACKKRWKTTTV</sequence>
<keyword evidence="1" id="KW-0812">Transmembrane</keyword>
<protein>
    <recommendedName>
        <fullName evidence="5">TNFR-Cys domain-containing protein</fullName>
    </recommendedName>
</protein>
<keyword evidence="4" id="KW-1185">Reference proteome</keyword>
<keyword evidence="1" id="KW-0472">Membrane</keyword>
<dbReference type="EMBL" id="NIVC01000040">
    <property type="protein sequence ID" value="PAA92744.1"/>
    <property type="molecule type" value="Genomic_DNA"/>
</dbReference>
<evidence type="ECO:0008006" key="5">
    <source>
        <dbReference type="Google" id="ProtNLM"/>
    </source>
</evidence>
<feature type="transmembrane region" description="Helical" evidence="1">
    <location>
        <begin position="113"/>
        <end position="133"/>
    </location>
</feature>
<accession>A0A267H4X6</accession>
<feature type="chain" id="PRO_5012199188" description="TNFR-Cys domain-containing protein" evidence="2">
    <location>
        <begin position="18"/>
        <end position="159"/>
    </location>
</feature>
<feature type="non-terminal residue" evidence="3">
    <location>
        <position position="1"/>
    </location>
</feature>
<reference evidence="3 4" key="1">
    <citation type="submission" date="2017-06" db="EMBL/GenBank/DDBJ databases">
        <title>A platform for efficient transgenesis in Macrostomum lignano, a flatworm model organism for stem cell research.</title>
        <authorList>
            <person name="Berezikov E."/>
        </authorList>
    </citation>
    <scope>NUCLEOTIDE SEQUENCE [LARGE SCALE GENOMIC DNA]</scope>
    <source>
        <strain evidence="3">DV1</strain>
        <tissue evidence="3">Whole organism</tissue>
    </source>
</reference>
<evidence type="ECO:0000313" key="4">
    <source>
        <dbReference type="Proteomes" id="UP000215902"/>
    </source>
</evidence>
<evidence type="ECO:0000256" key="2">
    <source>
        <dbReference type="SAM" id="SignalP"/>
    </source>
</evidence>
<comment type="caution">
    <text evidence="3">The sequence shown here is derived from an EMBL/GenBank/DDBJ whole genome shotgun (WGS) entry which is preliminary data.</text>
</comment>
<proteinExistence type="predicted"/>